<keyword evidence="2" id="KW-1185">Reference proteome</keyword>
<reference evidence="1 2" key="1">
    <citation type="journal article" date="2019" name="Nat. Ecol. Evol.">
        <title>Megaphylogeny resolves global patterns of mushroom evolution.</title>
        <authorList>
            <person name="Varga T."/>
            <person name="Krizsan K."/>
            <person name="Foldi C."/>
            <person name="Dima B."/>
            <person name="Sanchez-Garcia M."/>
            <person name="Sanchez-Ramirez S."/>
            <person name="Szollosi G.J."/>
            <person name="Szarkandi J.G."/>
            <person name="Papp V."/>
            <person name="Albert L."/>
            <person name="Andreopoulos W."/>
            <person name="Angelini C."/>
            <person name="Antonin V."/>
            <person name="Barry K.W."/>
            <person name="Bougher N.L."/>
            <person name="Buchanan P."/>
            <person name="Buyck B."/>
            <person name="Bense V."/>
            <person name="Catcheside P."/>
            <person name="Chovatia M."/>
            <person name="Cooper J."/>
            <person name="Damon W."/>
            <person name="Desjardin D."/>
            <person name="Finy P."/>
            <person name="Geml J."/>
            <person name="Haridas S."/>
            <person name="Hughes K."/>
            <person name="Justo A."/>
            <person name="Karasinski D."/>
            <person name="Kautmanova I."/>
            <person name="Kiss B."/>
            <person name="Kocsube S."/>
            <person name="Kotiranta H."/>
            <person name="LaButti K.M."/>
            <person name="Lechner B.E."/>
            <person name="Liimatainen K."/>
            <person name="Lipzen A."/>
            <person name="Lukacs Z."/>
            <person name="Mihaltcheva S."/>
            <person name="Morgado L.N."/>
            <person name="Niskanen T."/>
            <person name="Noordeloos M.E."/>
            <person name="Ohm R.A."/>
            <person name="Ortiz-Santana B."/>
            <person name="Ovrebo C."/>
            <person name="Racz N."/>
            <person name="Riley R."/>
            <person name="Savchenko A."/>
            <person name="Shiryaev A."/>
            <person name="Soop K."/>
            <person name="Spirin V."/>
            <person name="Szebenyi C."/>
            <person name="Tomsovsky M."/>
            <person name="Tulloss R.E."/>
            <person name="Uehling J."/>
            <person name="Grigoriev I.V."/>
            <person name="Vagvolgyi C."/>
            <person name="Papp T."/>
            <person name="Martin F.M."/>
            <person name="Miettinen O."/>
            <person name="Hibbett D.S."/>
            <person name="Nagy L.G."/>
        </authorList>
    </citation>
    <scope>NUCLEOTIDE SEQUENCE [LARGE SCALE GENOMIC DNA]</scope>
    <source>
        <strain evidence="1 2">NL-1719</strain>
    </source>
</reference>
<organism evidence="1 2">
    <name type="scientific">Pluteus cervinus</name>
    <dbReference type="NCBI Taxonomy" id="181527"/>
    <lineage>
        <taxon>Eukaryota</taxon>
        <taxon>Fungi</taxon>
        <taxon>Dikarya</taxon>
        <taxon>Basidiomycota</taxon>
        <taxon>Agaricomycotina</taxon>
        <taxon>Agaricomycetes</taxon>
        <taxon>Agaricomycetidae</taxon>
        <taxon>Agaricales</taxon>
        <taxon>Pluteineae</taxon>
        <taxon>Pluteaceae</taxon>
        <taxon>Pluteus</taxon>
    </lineage>
</organism>
<gene>
    <name evidence="1" type="ORF">BDN72DRAFT_906720</name>
</gene>
<proteinExistence type="predicted"/>
<accession>A0ACD2ZYN2</accession>
<protein>
    <submittedName>
        <fullName evidence="1">Uncharacterized protein</fullName>
    </submittedName>
</protein>
<dbReference type="EMBL" id="ML209357">
    <property type="protein sequence ID" value="TFK58452.1"/>
    <property type="molecule type" value="Genomic_DNA"/>
</dbReference>
<evidence type="ECO:0000313" key="2">
    <source>
        <dbReference type="Proteomes" id="UP000308600"/>
    </source>
</evidence>
<dbReference type="Proteomes" id="UP000308600">
    <property type="component" value="Unassembled WGS sequence"/>
</dbReference>
<sequence length="403" mass="43084">NVNELVEGLTNGALKESTYKCFTNRAGVVRKTGHIDKPNKAKTPQLRRTNGQRMFEAATKDTLNEEMNKEILHRNFDALPEEEQQKYRQKAEEHNKTLLLPPTEEEILVNHEHLEDDIRKFVDNTLGTDSRRKHGNGVLLVLGAFNHGLERKNVCVVGVNGKCHADFVIPKEARKPLLFAMRDYLDLHHPLIQQGDPSSSDVTMSEASSDTTSTPTPLATTVTSTPPISASLSPPPPPGSFSPMSVPTGPSPPDVTMSEVDTTTTPTPLETAAMSTPPISASLSPPLPARLLLPTSFPTISAPLPAPAPVPLPLSDNTSTSALATDVASLGISLASAMPTSTGRSGSVTPEVIKAALRAVYLSAVMIEAEDLGSGEDFTLPDATVNGDEVPSSKAKSFWALAH</sequence>
<evidence type="ECO:0000313" key="1">
    <source>
        <dbReference type="EMBL" id="TFK58452.1"/>
    </source>
</evidence>
<name>A0ACD2ZYN2_9AGAR</name>
<feature type="non-terminal residue" evidence="1">
    <location>
        <position position="1"/>
    </location>
</feature>